<proteinExistence type="predicted"/>
<reference evidence="3" key="1">
    <citation type="submission" date="2022-11" db="UniProtKB">
        <authorList>
            <consortium name="WormBaseParasite"/>
        </authorList>
    </citation>
    <scope>IDENTIFICATION</scope>
</reference>
<name>A0A914C0I7_9BILA</name>
<keyword evidence="1" id="KW-0472">Membrane</keyword>
<accession>A0A914C0I7</accession>
<evidence type="ECO:0000256" key="1">
    <source>
        <dbReference type="SAM" id="Phobius"/>
    </source>
</evidence>
<organism evidence="2 3">
    <name type="scientific">Acrobeloides nanus</name>
    <dbReference type="NCBI Taxonomy" id="290746"/>
    <lineage>
        <taxon>Eukaryota</taxon>
        <taxon>Metazoa</taxon>
        <taxon>Ecdysozoa</taxon>
        <taxon>Nematoda</taxon>
        <taxon>Chromadorea</taxon>
        <taxon>Rhabditida</taxon>
        <taxon>Tylenchina</taxon>
        <taxon>Cephalobomorpha</taxon>
        <taxon>Cephaloboidea</taxon>
        <taxon>Cephalobidae</taxon>
        <taxon>Acrobeloides</taxon>
    </lineage>
</organism>
<dbReference type="AlphaFoldDB" id="A0A914C0I7"/>
<evidence type="ECO:0000313" key="3">
    <source>
        <dbReference type="WBParaSite" id="ACRNAN_Path_1440.g5644.t1"/>
    </source>
</evidence>
<sequence length="89" mass="10510">MLRNIQIQRYRSYDIINHPSHGRIEVAKFKGQNIHGAIHDGWPGMEYPWGGAGWRRPFRFMLWIVFWSGLTFGYPFLVADIQMNKKSSQ</sequence>
<keyword evidence="1" id="KW-1133">Transmembrane helix</keyword>
<keyword evidence="1" id="KW-0812">Transmembrane</keyword>
<evidence type="ECO:0000313" key="2">
    <source>
        <dbReference type="Proteomes" id="UP000887540"/>
    </source>
</evidence>
<keyword evidence="2" id="KW-1185">Reference proteome</keyword>
<dbReference type="WBParaSite" id="ACRNAN_Path_1440.g5644.t1">
    <property type="protein sequence ID" value="ACRNAN_Path_1440.g5644.t1"/>
    <property type="gene ID" value="ACRNAN_Path_1440.g5644"/>
</dbReference>
<feature type="transmembrane region" description="Helical" evidence="1">
    <location>
        <begin position="60"/>
        <end position="79"/>
    </location>
</feature>
<dbReference type="Proteomes" id="UP000887540">
    <property type="component" value="Unplaced"/>
</dbReference>
<protein>
    <submittedName>
        <fullName evidence="3">Cytochrome c oxidase polypeptide VIIc</fullName>
    </submittedName>
</protein>